<comment type="caution">
    <text evidence="3">The sequence shown here is derived from an EMBL/GenBank/DDBJ whole genome shotgun (WGS) entry which is preliminary data.</text>
</comment>
<feature type="chain" id="PRO_5031456037" description="Tetratricopeptide repeat protein" evidence="2">
    <location>
        <begin position="24"/>
        <end position="600"/>
    </location>
</feature>
<dbReference type="AlphaFoldDB" id="A0A7W6WKT5"/>
<keyword evidence="1" id="KW-0802">TPR repeat</keyword>
<accession>A0A7W6WKT5</accession>
<evidence type="ECO:0000256" key="1">
    <source>
        <dbReference type="PROSITE-ProRule" id="PRU00339"/>
    </source>
</evidence>
<dbReference type="Proteomes" id="UP000555728">
    <property type="component" value="Unassembled WGS sequence"/>
</dbReference>
<evidence type="ECO:0000313" key="3">
    <source>
        <dbReference type="EMBL" id="MBB4285988.1"/>
    </source>
</evidence>
<dbReference type="InterPro" id="IPR019734">
    <property type="entry name" value="TPR_rpt"/>
</dbReference>
<protein>
    <recommendedName>
        <fullName evidence="5">Tetratricopeptide repeat protein</fullName>
    </recommendedName>
</protein>
<keyword evidence="4" id="KW-1185">Reference proteome</keyword>
<feature type="repeat" description="TPR" evidence="1">
    <location>
        <begin position="245"/>
        <end position="278"/>
    </location>
</feature>
<dbReference type="PROSITE" id="PS50005">
    <property type="entry name" value="TPR"/>
    <property type="match status" value="1"/>
</dbReference>
<dbReference type="InterPro" id="IPR011990">
    <property type="entry name" value="TPR-like_helical_dom_sf"/>
</dbReference>
<dbReference type="Pfam" id="PF13432">
    <property type="entry name" value="TPR_16"/>
    <property type="match status" value="1"/>
</dbReference>
<dbReference type="Gene3D" id="1.25.40.10">
    <property type="entry name" value="Tetratricopeptide repeat domain"/>
    <property type="match status" value="1"/>
</dbReference>
<dbReference type="RefSeq" id="WP_184434142.1">
    <property type="nucleotide sequence ID" value="NZ_JACIGI010000011.1"/>
</dbReference>
<evidence type="ECO:0000256" key="2">
    <source>
        <dbReference type="SAM" id="SignalP"/>
    </source>
</evidence>
<proteinExistence type="predicted"/>
<gene>
    <name evidence="3" type="ORF">GGD88_001711</name>
</gene>
<dbReference type="SUPFAM" id="SSF48452">
    <property type="entry name" value="TPR-like"/>
    <property type="match status" value="1"/>
</dbReference>
<evidence type="ECO:0000313" key="4">
    <source>
        <dbReference type="Proteomes" id="UP000555728"/>
    </source>
</evidence>
<evidence type="ECO:0008006" key="5">
    <source>
        <dbReference type="Google" id="ProtNLM"/>
    </source>
</evidence>
<keyword evidence="2" id="KW-0732">Signal</keyword>
<name>A0A7W6WKT5_9PROT</name>
<dbReference type="SMART" id="SM00028">
    <property type="entry name" value="TPR"/>
    <property type="match status" value="2"/>
</dbReference>
<sequence length="600" mass="63357">MRVRRVRPPVSVLLGLVCAGLLAAGATPPARAEAPPPGPKPAAPGVVGAPARPAAGSLNRFGVLMRRTAATAPLLAQADVDAGGGGGGPAGRVTVLRGDDETRVDLRFPRPVTVTWTYENRDLVLRLDQPVGRLDVADLPARAPDVIAGAQAGYDSVLIETVTPRVVAVTSDGAQVTVRFGPPTVATGAAGGGDAQAAPDGAATASAAALRRAAILRARAQVESGDLEAARASLQDLLAQAPDNAEILALLGSVEERLNRPRRALAFYERALAQTPDDRFLHQDRRRLARQVQPGVEVGFSVIQVEDGETQVVVPVTAGPLFWRDVKITTGLETRLVDAPDARRTDGRIEDFSDTLNRLDVDAAFPVTGRLLGPVLGRVGLSGTRRGTVGLELGASADTPIGRLAATLALHEPYWGFVEALVGDGWRDRVAVTATHELTPDTILRAGAGYNRYGLGGDSYEVLTETATATLGVTQVLVRRYGAWAIEYTMDAEYALSRAEKPIRGLPGAVFEPIPIETRENHTVLATWNKTWPEATEASAYAGYTLDRFGDNGVVFGGRVAVPLTERIDITGEAARSMVNTTSTSGGVTDRFGVAVRVRW</sequence>
<reference evidence="3 4" key="1">
    <citation type="submission" date="2020-08" db="EMBL/GenBank/DDBJ databases">
        <title>Genome sequencing of Purple Non-Sulfur Bacteria from various extreme environments.</title>
        <authorList>
            <person name="Mayer M."/>
        </authorList>
    </citation>
    <scope>NUCLEOTIDE SEQUENCE [LARGE SCALE GENOMIC DNA]</scope>
    <source>
        <strain evidence="3 4">JA135</strain>
    </source>
</reference>
<organism evidence="3 4">
    <name type="scientific">Roseospira goensis</name>
    <dbReference type="NCBI Taxonomy" id="391922"/>
    <lineage>
        <taxon>Bacteria</taxon>
        <taxon>Pseudomonadati</taxon>
        <taxon>Pseudomonadota</taxon>
        <taxon>Alphaproteobacteria</taxon>
        <taxon>Rhodospirillales</taxon>
        <taxon>Rhodospirillaceae</taxon>
        <taxon>Roseospira</taxon>
    </lineage>
</organism>
<dbReference type="EMBL" id="JACIGI010000011">
    <property type="protein sequence ID" value="MBB4285988.1"/>
    <property type="molecule type" value="Genomic_DNA"/>
</dbReference>
<feature type="signal peptide" evidence="2">
    <location>
        <begin position="1"/>
        <end position="23"/>
    </location>
</feature>